<dbReference type="GO" id="GO:0006574">
    <property type="term" value="P:L-valine catabolic process"/>
    <property type="evidence" value="ECO:0007669"/>
    <property type="project" value="TreeGrafter"/>
</dbReference>
<comment type="catalytic activity">
    <reaction evidence="1">
        <text>3-hydroxy-2-methylpropanoyl-CoA + H2O = 3-hydroxy-2-methylpropanoate + CoA + H(+)</text>
        <dbReference type="Rhea" id="RHEA:20888"/>
        <dbReference type="ChEBI" id="CHEBI:11805"/>
        <dbReference type="ChEBI" id="CHEBI:15377"/>
        <dbReference type="ChEBI" id="CHEBI:15378"/>
        <dbReference type="ChEBI" id="CHEBI:57287"/>
        <dbReference type="ChEBI" id="CHEBI:57340"/>
        <dbReference type="EC" id="3.1.2.4"/>
    </reaction>
</comment>
<evidence type="ECO:0000313" key="8">
    <source>
        <dbReference type="EMBL" id="KTW30189.1"/>
    </source>
</evidence>
<organism evidence="8 9">
    <name type="scientific">Pneumocystis carinii (strain B80)</name>
    <name type="common">Rat pneumocystis pneumonia agent</name>
    <name type="synonym">Pneumocystis carinii f. sp. carinii</name>
    <dbReference type="NCBI Taxonomy" id="1408658"/>
    <lineage>
        <taxon>Eukaryota</taxon>
        <taxon>Fungi</taxon>
        <taxon>Dikarya</taxon>
        <taxon>Ascomycota</taxon>
        <taxon>Taphrinomycotina</taxon>
        <taxon>Pneumocystomycetes</taxon>
        <taxon>Pneumocystaceae</taxon>
        <taxon>Pneumocystis</taxon>
    </lineage>
</organism>
<comment type="subcellular location">
    <subcellularLocation>
        <location evidence="2">Mitochondrion</location>
    </subcellularLocation>
</comment>
<evidence type="ECO:0000259" key="7">
    <source>
        <dbReference type="Pfam" id="PF16113"/>
    </source>
</evidence>
<dbReference type="Pfam" id="PF16113">
    <property type="entry name" value="ECH_2"/>
    <property type="match status" value="1"/>
</dbReference>
<dbReference type="InterPro" id="IPR018376">
    <property type="entry name" value="Enoyl-CoA_hyd/isom_CS"/>
</dbReference>
<dbReference type="PANTHER" id="PTHR43176:SF3">
    <property type="entry name" value="3-HYDROXYISOBUTYRYL-COA HYDROLASE, MITOCHONDRIAL"/>
    <property type="match status" value="1"/>
</dbReference>
<evidence type="ECO:0000256" key="6">
    <source>
        <dbReference type="ARBA" id="ARBA00031181"/>
    </source>
</evidence>
<comment type="caution">
    <text evidence="8">The sequence shown here is derived from an EMBL/GenBank/DDBJ whole genome shotgun (WGS) entry which is preliminary data.</text>
</comment>
<sequence length="451" mass="50821">MSFSAAKTDLNKEVLFDSNFGLRIITLNRPEKLNALNMIMTRNIYEKLIEWKKSSLAKIILLRGINSKALSAGGDVAAIAELCRSDAENGYKMAMKYFELEYRLDYLVATYKEKPYVSLMDGITMGGGAGLSVHAPFRVATENTVFAMPETDIGFFPDAGLSFFLSRMDGEVGKYLGMTSERLYGFDTLISGIATHYVPSKRLDDLIVRLSELDTSDSSSKDYFNVVDKTIDEFSGEPPRDYKYKLGGETRNAIDRCFKHKKIENVFKALKNEGTEWANSTIGTLNKRSPTSIKVALREIQEAKKWNILQAFNNELNLTSYFLKTHDFVEGIEAKLIKKPSVKPVWNPSIISEVSDKLVDTFFKKSKKSPRLNISGDLISVQYLNYPYSYGLPRDIDLEKSITNCIANNVSADSIRDMVFDIFFKVSPNKPGLGIKLDDILFRKQLGKLSN</sequence>
<keyword evidence="4" id="KW-0378">Hydrolase</keyword>
<dbReference type="OrthoDB" id="1737613at2759"/>
<keyword evidence="9" id="KW-1185">Reference proteome</keyword>
<dbReference type="RefSeq" id="XP_018226980.1">
    <property type="nucleotide sequence ID" value="XM_018369274.1"/>
</dbReference>
<dbReference type="NCBIfam" id="NF004127">
    <property type="entry name" value="PRK05617.1"/>
    <property type="match status" value="1"/>
</dbReference>
<dbReference type="EMBL" id="LFVZ01000003">
    <property type="protein sequence ID" value="KTW30189.1"/>
    <property type="molecule type" value="Genomic_DNA"/>
</dbReference>
<dbReference type="SUPFAM" id="SSF52096">
    <property type="entry name" value="ClpP/crotonase"/>
    <property type="match status" value="1"/>
</dbReference>
<dbReference type="FunFam" id="3.90.226.10:FF:000026">
    <property type="entry name" value="3-hydroxyisobutyryl-CoA hydrolase, mitochondrial"/>
    <property type="match status" value="1"/>
</dbReference>
<dbReference type="GO" id="GO:0005739">
    <property type="term" value="C:mitochondrion"/>
    <property type="evidence" value="ECO:0007669"/>
    <property type="project" value="UniProtKB-SubCell"/>
</dbReference>
<keyword evidence="5" id="KW-0496">Mitochondrion</keyword>
<dbReference type="PROSITE" id="PS00166">
    <property type="entry name" value="ENOYL_COA_HYDRATASE"/>
    <property type="match status" value="1"/>
</dbReference>
<dbReference type="InterPro" id="IPR045004">
    <property type="entry name" value="ECH_dom"/>
</dbReference>
<evidence type="ECO:0000313" key="9">
    <source>
        <dbReference type="Proteomes" id="UP000054454"/>
    </source>
</evidence>
<evidence type="ECO:0000256" key="4">
    <source>
        <dbReference type="ARBA" id="ARBA00022801"/>
    </source>
</evidence>
<accession>A0A0W4ZPB5</accession>
<evidence type="ECO:0000256" key="1">
    <source>
        <dbReference type="ARBA" id="ARBA00001709"/>
    </source>
</evidence>
<dbReference type="EC" id="3.1.2.4" evidence="3"/>
<dbReference type="InterPro" id="IPR032259">
    <property type="entry name" value="HIBYL-CoA-H"/>
</dbReference>
<dbReference type="CDD" id="cd06558">
    <property type="entry name" value="crotonase-like"/>
    <property type="match status" value="1"/>
</dbReference>
<dbReference type="AlphaFoldDB" id="A0A0W4ZPB5"/>
<proteinExistence type="predicted"/>
<dbReference type="InterPro" id="IPR029045">
    <property type="entry name" value="ClpP/crotonase-like_dom_sf"/>
</dbReference>
<dbReference type="VEuPathDB" id="FungiDB:T552_00667"/>
<dbReference type="PANTHER" id="PTHR43176">
    <property type="entry name" value="3-HYDROXYISOBUTYRYL-COA HYDROLASE-RELATED"/>
    <property type="match status" value="1"/>
</dbReference>
<feature type="domain" description="Enoyl-CoA hydratase/isomerase" evidence="7">
    <location>
        <begin position="23"/>
        <end position="363"/>
    </location>
</feature>
<evidence type="ECO:0000256" key="5">
    <source>
        <dbReference type="ARBA" id="ARBA00023128"/>
    </source>
</evidence>
<evidence type="ECO:0000256" key="2">
    <source>
        <dbReference type="ARBA" id="ARBA00004173"/>
    </source>
</evidence>
<name>A0A0W4ZPB5_PNEC8</name>
<dbReference type="GO" id="GO:0003860">
    <property type="term" value="F:3-hydroxyisobutyryl-CoA hydrolase activity"/>
    <property type="evidence" value="ECO:0007669"/>
    <property type="project" value="UniProtKB-EC"/>
</dbReference>
<dbReference type="Gene3D" id="3.90.226.10">
    <property type="entry name" value="2-enoyl-CoA Hydratase, Chain A, domain 1"/>
    <property type="match status" value="1"/>
</dbReference>
<evidence type="ECO:0000256" key="3">
    <source>
        <dbReference type="ARBA" id="ARBA00011915"/>
    </source>
</evidence>
<gene>
    <name evidence="8" type="ORF">T552_00667</name>
</gene>
<protein>
    <recommendedName>
        <fullName evidence="3">3-hydroxyisobutyryl-CoA hydrolase</fullName>
        <ecNumber evidence="3">3.1.2.4</ecNumber>
    </recommendedName>
    <alternativeName>
        <fullName evidence="6">3-hydroxyisobutyryl-coenzyme A hydrolase</fullName>
    </alternativeName>
</protein>
<reference evidence="9" key="1">
    <citation type="journal article" date="2016" name="Nat. Commun.">
        <title>Genome analysis of three Pneumocystis species reveals adaptation mechanisms to life exclusively in mammalian hosts.</title>
        <authorList>
            <person name="Ma L."/>
            <person name="Chen Z."/>
            <person name="Huang D.W."/>
            <person name="Kutty G."/>
            <person name="Ishihara M."/>
            <person name="Wang H."/>
            <person name="Abouelleil A."/>
            <person name="Bishop L."/>
            <person name="Davey E."/>
            <person name="Deng R."/>
            <person name="Deng X."/>
            <person name="Fan L."/>
            <person name="Fantoni G."/>
            <person name="Fitzgerald M."/>
            <person name="Gogineni E."/>
            <person name="Goldberg J.M."/>
            <person name="Handley G."/>
            <person name="Hu X."/>
            <person name="Huber C."/>
            <person name="Jiao X."/>
            <person name="Jones K."/>
            <person name="Levin J.Z."/>
            <person name="Liu Y."/>
            <person name="Macdonald P."/>
            <person name="Melnikov A."/>
            <person name="Raley C."/>
            <person name="Sassi M."/>
            <person name="Sherman B.T."/>
            <person name="Song X."/>
            <person name="Sykes S."/>
            <person name="Tran B."/>
            <person name="Walsh L."/>
            <person name="Xia Y."/>
            <person name="Yang J."/>
            <person name="Young S."/>
            <person name="Zeng Q."/>
            <person name="Zheng X."/>
            <person name="Stephens R."/>
            <person name="Nusbaum C."/>
            <person name="Birren B.W."/>
            <person name="Azadi P."/>
            <person name="Lempicki R.A."/>
            <person name="Cuomo C.A."/>
            <person name="Kovacs J.A."/>
        </authorList>
    </citation>
    <scope>NUCLEOTIDE SEQUENCE [LARGE SCALE GENOMIC DNA]</scope>
    <source>
        <strain evidence="9">B80</strain>
    </source>
</reference>
<dbReference type="GeneID" id="28935476"/>
<dbReference type="Proteomes" id="UP000054454">
    <property type="component" value="Unassembled WGS sequence"/>
</dbReference>